<feature type="chain" id="PRO_5022672945" description="Lipid/polyisoprenoid-binding YceI-like domain-containing protein" evidence="1">
    <location>
        <begin position="26"/>
        <end position="199"/>
    </location>
</feature>
<dbReference type="RefSeq" id="WP_084387931.1">
    <property type="nucleotide sequence ID" value="NZ_CP043420.1"/>
</dbReference>
<sequence length="199" mass="21762">MRLISLTAIALGGLMAVTLSTAAEAAWRFNPDQSRITAVVTDQRPSGNVPHTYHVSQLDGTIDDDGNLTLPLSLSQTDLLKDQGNLAGLLSGFSKSPMATLHTKVDPQWLSQLNVGESITRNLPIRARGNHFDRTERVPLKLTRTAEHRYHVTTAEPISVDTRQLMQLDNAQTVLSLLGYNKLTDTIPINFEAQLVPAG</sequence>
<feature type="signal peptide" evidence="1">
    <location>
        <begin position="1"/>
        <end position="25"/>
    </location>
</feature>
<name>A0A5C1A148_9GAMM</name>
<proteinExistence type="predicted"/>
<dbReference type="EMBL" id="CP043420">
    <property type="protein sequence ID" value="QEL10635.1"/>
    <property type="molecule type" value="Genomic_DNA"/>
</dbReference>
<evidence type="ECO:0000313" key="2">
    <source>
        <dbReference type="EMBL" id="QEL10635.1"/>
    </source>
</evidence>
<organism evidence="2 3">
    <name type="scientific">Kushneria phosphatilytica</name>
    <dbReference type="NCBI Taxonomy" id="657387"/>
    <lineage>
        <taxon>Bacteria</taxon>
        <taxon>Pseudomonadati</taxon>
        <taxon>Pseudomonadota</taxon>
        <taxon>Gammaproteobacteria</taxon>
        <taxon>Oceanospirillales</taxon>
        <taxon>Halomonadaceae</taxon>
        <taxon>Kushneria</taxon>
    </lineage>
</organism>
<dbReference type="InterPro" id="IPR036761">
    <property type="entry name" value="TTHA0802/YceI-like_sf"/>
</dbReference>
<keyword evidence="1" id="KW-0732">Signal</keyword>
<protein>
    <recommendedName>
        <fullName evidence="4">Lipid/polyisoprenoid-binding YceI-like domain-containing protein</fullName>
    </recommendedName>
</protein>
<dbReference type="Proteomes" id="UP000322553">
    <property type="component" value="Chromosome"/>
</dbReference>
<gene>
    <name evidence="2" type="ORF">FY550_05480</name>
</gene>
<reference evidence="2 3" key="1">
    <citation type="submission" date="2019-08" db="EMBL/GenBank/DDBJ databases">
        <title>Complete genome sequence of Kushneria sp. YCWA18, a halophilic phosphate-solubilizing bacterium isolated from Daqiao saltern in China.</title>
        <authorList>
            <person name="Du G.-X."/>
            <person name="Qu L.-Y."/>
        </authorList>
    </citation>
    <scope>NUCLEOTIDE SEQUENCE [LARGE SCALE GENOMIC DNA]</scope>
    <source>
        <strain evidence="2 3">YCWA18</strain>
    </source>
</reference>
<evidence type="ECO:0000313" key="3">
    <source>
        <dbReference type="Proteomes" id="UP000322553"/>
    </source>
</evidence>
<evidence type="ECO:0008006" key="4">
    <source>
        <dbReference type="Google" id="ProtNLM"/>
    </source>
</evidence>
<dbReference type="KEGG" id="kuy:FY550_05480"/>
<dbReference type="OrthoDB" id="6181957at2"/>
<accession>A0A5C1A148</accession>
<keyword evidence="3" id="KW-1185">Reference proteome</keyword>
<evidence type="ECO:0000256" key="1">
    <source>
        <dbReference type="SAM" id="SignalP"/>
    </source>
</evidence>
<dbReference type="AlphaFoldDB" id="A0A5C1A148"/>
<dbReference type="Gene3D" id="2.40.128.110">
    <property type="entry name" value="Lipid/polyisoprenoid-binding, YceI-like"/>
    <property type="match status" value="1"/>
</dbReference>